<proteinExistence type="predicted"/>
<dbReference type="Proteomes" id="UP000181936">
    <property type="component" value="Chromosome"/>
</dbReference>
<feature type="transmembrane region" description="Helical" evidence="1">
    <location>
        <begin position="173"/>
        <end position="190"/>
    </location>
</feature>
<dbReference type="KEGG" id="bwh:A9C19_01515"/>
<keyword evidence="3" id="KW-1185">Reference proteome</keyword>
<dbReference type="AlphaFoldDB" id="A0A1L3MMP8"/>
<dbReference type="OrthoDB" id="3190532at2"/>
<dbReference type="STRING" id="1547283.A9C19_01515"/>
<keyword evidence="1" id="KW-1133">Transmembrane helix</keyword>
<organism evidence="2 3">
    <name type="scientific">Bacillus weihaiensis</name>
    <dbReference type="NCBI Taxonomy" id="1547283"/>
    <lineage>
        <taxon>Bacteria</taxon>
        <taxon>Bacillati</taxon>
        <taxon>Bacillota</taxon>
        <taxon>Bacilli</taxon>
        <taxon>Bacillales</taxon>
        <taxon>Bacillaceae</taxon>
        <taxon>Bacillus</taxon>
    </lineage>
</organism>
<gene>
    <name evidence="2" type="ORF">A9C19_01515</name>
</gene>
<protein>
    <recommendedName>
        <fullName evidence="4">Permease</fullName>
    </recommendedName>
</protein>
<feature type="transmembrane region" description="Helical" evidence="1">
    <location>
        <begin position="148"/>
        <end position="166"/>
    </location>
</feature>
<feature type="transmembrane region" description="Helical" evidence="1">
    <location>
        <begin position="210"/>
        <end position="230"/>
    </location>
</feature>
<name>A0A1L3MMP8_9BACI</name>
<evidence type="ECO:0000256" key="1">
    <source>
        <dbReference type="SAM" id="Phobius"/>
    </source>
</evidence>
<evidence type="ECO:0008006" key="4">
    <source>
        <dbReference type="Google" id="ProtNLM"/>
    </source>
</evidence>
<sequence>MLAVFQADLLKVKRKWFWFLVFLGPFGVLSLQMVNYGLRYDYLIEGSKHVWLDLLLNINMFVPPALLLGMTILASQIASIEHHQSAWKQLLSLPVKRRIVFSSKFFVITLMLLISCSFLFLGTISLGVGLGFVEYEPIPFWEIVKNSYFPLFAGMPIVALQLWLSVTFDNQATSLTIGICGAVFSMFTYYAPDWVLWKWPLLYGDQEPFWYASIGLLVGVFILLAGMFDFEKRDVK</sequence>
<dbReference type="EMBL" id="CP016020">
    <property type="protein sequence ID" value="APH03534.1"/>
    <property type="molecule type" value="Genomic_DNA"/>
</dbReference>
<reference evidence="2 3" key="1">
    <citation type="journal article" date="2016" name="Sci. Rep.">
        <title>Complete genome sequence and transcriptomic analysis of a novel marine strain Bacillus weihaiensis reveals the mechanism of brown algae degradation.</title>
        <authorList>
            <person name="Zhu Y."/>
            <person name="Chen P."/>
            <person name="Bao Y."/>
            <person name="Men Y."/>
            <person name="Zeng Y."/>
            <person name="Yang J."/>
            <person name="Sun J."/>
            <person name="Sun Y."/>
        </authorList>
    </citation>
    <scope>NUCLEOTIDE SEQUENCE [LARGE SCALE GENOMIC DNA]</scope>
    <source>
        <strain evidence="2 3">Alg07</strain>
    </source>
</reference>
<keyword evidence="1" id="KW-0472">Membrane</keyword>
<dbReference type="RefSeq" id="WP_072578324.1">
    <property type="nucleotide sequence ID" value="NZ_CP016020.1"/>
</dbReference>
<keyword evidence="1" id="KW-0812">Transmembrane</keyword>
<feature type="transmembrane region" description="Helical" evidence="1">
    <location>
        <begin position="16"/>
        <end position="34"/>
    </location>
</feature>
<evidence type="ECO:0000313" key="3">
    <source>
        <dbReference type="Proteomes" id="UP000181936"/>
    </source>
</evidence>
<evidence type="ECO:0000313" key="2">
    <source>
        <dbReference type="EMBL" id="APH03534.1"/>
    </source>
</evidence>
<feature type="transmembrane region" description="Helical" evidence="1">
    <location>
        <begin position="54"/>
        <end position="74"/>
    </location>
</feature>
<feature type="transmembrane region" description="Helical" evidence="1">
    <location>
        <begin position="105"/>
        <end position="128"/>
    </location>
</feature>
<accession>A0A1L3MMP8</accession>
<dbReference type="Pfam" id="PF12730">
    <property type="entry name" value="ABC2_membrane_4"/>
    <property type="match status" value="1"/>
</dbReference>
<dbReference type="CDD" id="cd21809">
    <property type="entry name" value="ABC-2_lan_permease-like"/>
    <property type="match status" value="1"/>
</dbReference>